<evidence type="ECO:0000256" key="6">
    <source>
        <dbReference type="ARBA" id="ARBA00022679"/>
    </source>
</evidence>
<dbReference type="GO" id="GO:0005829">
    <property type="term" value="C:cytosol"/>
    <property type="evidence" value="ECO:0007669"/>
    <property type="project" value="TreeGrafter"/>
</dbReference>
<name>A0A444J086_9BACT</name>
<dbReference type="GO" id="GO:0009090">
    <property type="term" value="P:homoserine biosynthetic process"/>
    <property type="evidence" value="ECO:0007669"/>
    <property type="project" value="TreeGrafter"/>
</dbReference>
<dbReference type="PANTHER" id="PTHR21499:SF3">
    <property type="entry name" value="ASPARTOKINASE"/>
    <property type="match status" value="1"/>
</dbReference>
<feature type="binding site" evidence="12">
    <location>
        <position position="75"/>
    </location>
    <ligand>
        <name>substrate</name>
    </ligand>
</feature>
<evidence type="ECO:0000256" key="5">
    <source>
        <dbReference type="ARBA" id="ARBA00022605"/>
    </source>
</evidence>
<dbReference type="NCBIfam" id="NF005154">
    <property type="entry name" value="PRK06635.1-2"/>
    <property type="match status" value="1"/>
</dbReference>
<dbReference type="InterPro" id="IPR054352">
    <property type="entry name" value="ACT_Aspartokinase"/>
</dbReference>
<comment type="caution">
    <text evidence="16">The sequence shown here is derived from an EMBL/GenBank/DDBJ whole genome shotgun (WGS) entry which is preliminary data.</text>
</comment>
<comment type="similarity">
    <text evidence="4 13">Belongs to the aspartokinase family.</text>
</comment>
<feature type="domain" description="ACT" evidence="15">
    <location>
        <begin position="372"/>
        <end position="441"/>
    </location>
</feature>
<dbReference type="SUPFAM" id="SSF55021">
    <property type="entry name" value="ACT-like"/>
    <property type="match status" value="2"/>
</dbReference>
<dbReference type="Gene3D" id="3.40.1160.10">
    <property type="entry name" value="Acetylglutamate kinase-like"/>
    <property type="match status" value="1"/>
</dbReference>
<dbReference type="Pfam" id="PF00696">
    <property type="entry name" value="AA_kinase"/>
    <property type="match status" value="1"/>
</dbReference>
<dbReference type="PANTHER" id="PTHR21499">
    <property type="entry name" value="ASPARTATE KINASE"/>
    <property type="match status" value="1"/>
</dbReference>
<dbReference type="NCBIfam" id="TIGR00657">
    <property type="entry name" value="asp_kinases"/>
    <property type="match status" value="1"/>
</dbReference>
<feature type="binding site" evidence="12">
    <location>
        <begin position="35"/>
        <end position="38"/>
    </location>
    <ligand>
        <name>ATP</name>
        <dbReference type="ChEBI" id="CHEBI:30616"/>
    </ligand>
</feature>
<gene>
    <name evidence="16" type="ORF">H206_00866</name>
</gene>
<dbReference type="AlphaFoldDB" id="A0A444J086"/>
<dbReference type="CDD" id="cd04261">
    <property type="entry name" value="AAK_AKii-LysC-BS"/>
    <property type="match status" value="1"/>
</dbReference>
<feature type="binding site" evidence="12">
    <location>
        <begin position="237"/>
        <end position="238"/>
    </location>
    <ligand>
        <name>ATP</name>
        <dbReference type="ChEBI" id="CHEBI:30616"/>
    </ligand>
</feature>
<dbReference type="PIRSF" id="PIRSF000726">
    <property type="entry name" value="Asp_kin"/>
    <property type="match status" value="1"/>
</dbReference>
<evidence type="ECO:0000256" key="2">
    <source>
        <dbReference type="ARBA" id="ARBA00004986"/>
    </source>
</evidence>
<dbReference type="InterPro" id="IPR001341">
    <property type="entry name" value="Asp_kinase"/>
</dbReference>
<evidence type="ECO:0000256" key="4">
    <source>
        <dbReference type="ARBA" id="ARBA00010122"/>
    </source>
</evidence>
<evidence type="ECO:0000256" key="7">
    <source>
        <dbReference type="ARBA" id="ARBA00022741"/>
    </source>
</evidence>
<dbReference type="GO" id="GO:0009089">
    <property type="term" value="P:lysine biosynthetic process via diaminopimelate"/>
    <property type="evidence" value="ECO:0007669"/>
    <property type="project" value="UniProtKB-UniPathway"/>
</dbReference>
<dbReference type="Pfam" id="PF22468">
    <property type="entry name" value="ACT_9"/>
    <property type="match status" value="1"/>
</dbReference>
<dbReference type="CDD" id="cd04923">
    <property type="entry name" value="ACT_AK-LysC-DapG-like_2"/>
    <property type="match status" value="1"/>
</dbReference>
<evidence type="ECO:0000256" key="3">
    <source>
        <dbReference type="ARBA" id="ARBA00005139"/>
    </source>
</evidence>
<accession>A0A444J086</accession>
<dbReference type="UniPathway" id="UPA00050">
    <property type="reaction ID" value="UER00461"/>
</dbReference>
<dbReference type="SUPFAM" id="SSF53633">
    <property type="entry name" value="Carbamate kinase-like"/>
    <property type="match status" value="1"/>
</dbReference>
<dbReference type="GO" id="GO:0009088">
    <property type="term" value="P:threonine biosynthetic process"/>
    <property type="evidence" value="ECO:0007669"/>
    <property type="project" value="UniProtKB-UniPathway"/>
</dbReference>
<feature type="domain" description="ACT" evidence="15">
    <location>
        <begin position="292"/>
        <end position="366"/>
    </location>
</feature>
<evidence type="ECO:0000256" key="12">
    <source>
        <dbReference type="PIRSR" id="PIRSR000726-1"/>
    </source>
</evidence>
<dbReference type="NCBIfam" id="TIGR00656">
    <property type="entry name" value="asp_kin_monofn"/>
    <property type="match status" value="1"/>
</dbReference>
<evidence type="ECO:0000259" key="15">
    <source>
        <dbReference type="PROSITE" id="PS51671"/>
    </source>
</evidence>
<dbReference type="EMBL" id="MTKO01000064">
    <property type="protein sequence ID" value="RWX46463.1"/>
    <property type="molecule type" value="Genomic_DNA"/>
</dbReference>
<evidence type="ECO:0000256" key="9">
    <source>
        <dbReference type="ARBA" id="ARBA00022840"/>
    </source>
</evidence>
<comment type="catalytic activity">
    <reaction evidence="11 13">
        <text>L-aspartate + ATP = 4-phospho-L-aspartate + ADP</text>
        <dbReference type="Rhea" id="RHEA:23776"/>
        <dbReference type="ChEBI" id="CHEBI:29991"/>
        <dbReference type="ChEBI" id="CHEBI:30616"/>
        <dbReference type="ChEBI" id="CHEBI:57535"/>
        <dbReference type="ChEBI" id="CHEBI:456216"/>
        <dbReference type="EC" id="2.7.2.4"/>
    </reaction>
</comment>
<feature type="binding site" evidence="12">
    <location>
        <position position="102"/>
    </location>
    <ligand>
        <name>substrate</name>
    </ligand>
</feature>
<dbReference type="InterPro" id="IPR001048">
    <property type="entry name" value="Asp/Glu/Uridylate_kinase"/>
</dbReference>
<evidence type="ECO:0000313" key="16">
    <source>
        <dbReference type="EMBL" id="RWX46463.1"/>
    </source>
</evidence>
<keyword evidence="10" id="KW-0457">Lysine biosynthesis</keyword>
<keyword evidence="17" id="KW-1185">Reference proteome</keyword>
<dbReference type="CDD" id="cd04913">
    <property type="entry name" value="ACT_AKii-LysC-BS-like_1"/>
    <property type="match status" value="1"/>
</dbReference>
<dbReference type="InterPro" id="IPR041740">
    <property type="entry name" value="AKii-LysC-BS"/>
</dbReference>
<evidence type="ECO:0000256" key="1">
    <source>
        <dbReference type="ARBA" id="ARBA00004766"/>
    </source>
</evidence>
<proteinExistence type="inferred from homology"/>
<evidence type="ECO:0000256" key="11">
    <source>
        <dbReference type="ARBA" id="ARBA00047872"/>
    </source>
</evidence>
<dbReference type="Gene3D" id="3.30.2130.10">
    <property type="entry name" value="VC0802-like"/>
    <property type="match status" value="1"/>
</dbReference>
<dbReference type="UniPathway" id="UPA00051">
    <property type="reaction ID" value="UER00462"/>
</dbReference>
<dbReference type="Proteomes" id="UP000287853">
    <property type="component" value="Unassembled WGS sequence"/>
</dbReference>
<evidence type="ECO:0000256" key="10">
    <source>
        <dbReference type="ARBA" id="ARBA00023154"/>
    </source>
</evidence>
<evidence type="ECO:0000256" key="13">
    <source>
        <dbReference type="RuleBase" id="RU003448"/>
    </source>
</evidence>
<evidence type="ECO:0000313" key="17">
    <source>
        <dbReference type="Proteomes" id="UP000287853"/>
    </source>
</evidence>
<dbReference type="PROSITE" id="PS51671">
    <property type="entry name" value="ACT"/>
    <property type="match status" value="2"/>
</dbReference>
<dbReference type="FunFam" id="3.30.2130.10:FF:000002">
    <property type="entry name" value="Aspartokinase"/>
    <property type="match status" value="1"/>
</dbReference>
<dbReference type="EC" id="2.7.2.4" evidence="13"/>
<dbReference type="NCBIfam" id="NF005155">
    <property type="entry name" value="PRK06635.1-4"/>
    <property type="match status" value="1"/>
</dbReference>
<protein>
    <recommendedName>
        <fullName evidence="13">Aspartokinase</fullName>
        <ecNumber evidence="13">2.7.2.4</ecNumber>
    </recommendedName>
</protein>
<keyword evidence="6 13" id="KW-0808">Transferase</keyword>
<evidence type="ECO:0000256" key="14">
    <source>
        <dbReference type="RuleBase" id="RU004249"/>
    </source>
</evidence>
<feature type="binding site" evidence="12">
    <location>
        <begin position="201"/>
        <end position="202"/>
    </location>
    <ligand>
        <name>ATP</name>
        <dbReference type="ChEBI" id="CHEBI:30616"/>
    </ligand>
</feature>
<comment type="pathway">
    <text evidence="2 14">Amino-acid biosynthesis; L-methionine biosynthesis via de novo pathway; L-homoserine from L-aspartate: step 1/3.</text>
</comment>
<dbReference type="InterPro" id="IPR018042">
    <property type="entry name" value="Aspartate_kinase_CS"/>
</dbReference>
<dbReference type="InterPro" id="IPR045865">
    <property type="entry name" value="ACT-like_dom_sf"/>
</dbReference>
<comment type="pathway">
    <text evidence="3 14">Amino-acid biosynthesis; L-threonine biosynthesis; L-threonine from L-aspartate: step 1/5.</text>
</comment>
<dbReference type="UniPathway" id="UPA00034">
    <property type="reaction ID" value="UER00015"/>
</dbReference>
<evidence type="ECO:0000256" key="8">
    <source>
        <dbReference type="ARBA" id="ARBA00022777"/>
    </source>
</evidence>
<feature type="binding site" evidence="12">
    <location>
        <position position="207"/>
    </location>
    <ligand>
        <name>ATP</name>
        <dbReference type="ChEBI" id="CHEBI:30616"/>
    </ligand>
</feature>
<keyword evidence="5 14" id="KW-0028">Amino-acid biosynthesis</keyword>
<dbReference type="InterPro" id="IPR002912">
    <property type="entry name" value="ACT_dom"/>
</dbReference>
<dbReference type="GO" id="GO:0005524">
    <property type="term" value="F:ATP binding"/>
    <property type="evidence" value="ECO:0007669"/>
    <property type="project" value="UniProtKB-KW"/>
</dbReference>
<keyword evidence="7 12" id="KW-0547">Nucleotide-binding</keyword>
<dbReference type="GO" id="GO:0004072">
    <property type="term" value="F:aspartate kinase activity"/>
    <property type="evidence" value="ECO:0007669"/>
    <property type="project" value="UniProtKB-EC"/>
</dbReference>
<dbReference type="InterPro" id="IPR005260">
    <property type="entry name" value="Asp_kin_monofn"/>
</dbReference>
<dbReference type="FunFam" id="3.40.1160.10:FF:000002">
    <property type="entry name" value="Aspartokinase"/>
    <property type="match status" value="1"/>
</dbReference>
<comment type="pathway">
    <text evidence="1 14">Amino-acid biosynthesis; L-lysine biosynthesis via DAP pathway; (S)-tetrahydrodipicolinate from L-aspartate: step 1/4.</text>
</comment>
<reference evidence="16 17" key="1">
    <citation type="submission" date="2017-01" db="EMBL/GenBank/DDBJ databases">
        <title>The cable genome- insights into the physiology and evolution of filamentous bacteria capable of sulfide oxidation via long distance electron transfer.</title>
        <authorList>
            <person name="Schreiber L."/>
            <person name="Bjerg J.T."/>
            <person name="Boggild A."/>
            <person name="Van De Vossenberg J."/>
            <person name="Meysman F."/>
            <person name="Nielsen L.P."/>
            <person name="Schramm A."/>
            <person name="Kjeldsen K.U."/>
        </authorList>
    </citation>
    <scope>NUCLEOTIDE SEQUENCE [LARGE SCALE GENOMIC DNA]</scope>
    <source>
        <strain evidence="16">MCF</strain>
    </source>
</reference>
<sequence>MLPANLSGGLRGRDKKGDKIEFKGIGTLMALIVQKFGGTSVGSTDKIKNVAERVLRQQRQGHQMVVVLSAMSGQTDKLLGMAADMQAMPDPREMDMLLSTGEQVTIALFAMAVKAAGSDAISLLGDQVHIHTDAMHTKARIKEIDTELVHKHLDAGKVVVIAGFQGVDDDGDITTLGRGGSDTTAVALAAALKADACEIFTDVEGVYTTDPNICAQARKINMITYDEMLELASLGAKVLEIRSVGLAKRYKVPLHVRSTFSENEGTWVVEEEKIMESMLVSGITYNKNEARITITKVPDQPGIASKIFQPISDAGILVDMIIQNTRQGHMTDMTFTVMRTDYARTMEMVQKIAEDIEAESVTGDESIVKVSIVGVGMRNHSGIASTMFRIMSGEGINIMMISTSEIKVSCVIEEKYTELAVRALHSAFELDKENPPRVEQQ</sequence>
<dbReference type="PROSITE" id="PS00324">
    <property type="entry name" value="ASPARTOKINASE"/>
    <property type="match status" value="1"/>
</dbReference>
<keyword evidence="8 13" id="KW-0418">Kinase</keyword>
<dbReference type="InterPro" id="IPR036393">
    <property type="entry name" value="AceGlu_kinase-like_sf"/>
</dbReference>
<dbReference type="Pfam" id="PF01842">
    <property type="entry name" value="ACT"/>
    <property type="match status" value="1"/>
</dbReference>
<keyword evidence="9 12" id="KW-0067">ATP-binding</keyword>
<organism evidence="16 17">
    <name type="scientific">Candidatus Electrothrix aarhusensis</name>
    <dbReference type="NCBI Taxonomy" id="1859131"/>
    <lineage>
        <taxon>Bacteria</taxon>
        <taxon>Pseudomonadati</taxon>
        <taxon>Thermodesulfobacteriota</taxon>
        <taxon>Desulfobulbia</taxon>
        <taxon>Desulfobulbales</taxon>
        <taxon>Desulfobulbaceae</taxon>
        <taxon>Candidatus Electrothrix</taxon>
    </lineage>
</organism>